<dbReference type="InterPro" id="IPR035906">
    <property type="entry name" value="MetI-like_sf"/>
</dbReference>
<evidence type="ECO:0000256" key="2">
    <source>
        <dbReference type="ARBA" id="ARBA00022448"/>
    </source>
</evidence>
<keyword evidence="4 7" id="KW-0812">Transmembrane</keyword>
<accession>A0A6P0HLC1</accession>
<protein>
    <submittedName>
        <fullName evidence="9">ABC transporter permease</fullName>
    </submittedName>
</protein>
<sequence>MGDTRLFELGPDLWEAFGQTLGTVAIALFFGVLLGTLIGLALYTTRAGGIYANRPVFVVLNFLVNFFRPIPFVIFIGAAQPLARVVVGTGFGIEAAIFALALAAGFFISRVVEQNLFSVDPGVVEAARAMGASRARVVFTVLLPEGLGPLILGYTFAFVAIVDASAIAGVVGGGGLGSFALRYGFRQFDPVVTWATVLIIVVIVQLGQLLGNVLARKVLRR</sequence>
<feature type="transmembrane region" description="Helical" evidence="7">
    <location>
        <begin position="191"/>
        <end position="215"/>
    </location>
</feature>
<dbReference type="Proteomes" id="UP000468687">
    <property type="component" value="Unassembled WGS sequence"/>
</dbReference>
<dbReference type="CDD" id="cd06261">
    <property type="entry name" value="TM_PBP2"/>
    <property type="match status" value="1"/>
</dbReference>
<dbReference type="GO" id="GO:0048473">
    <property type="term" value="P:D-methionine transmembrane transport"/>
    <property type="evidence" value="ECO:0007669"/>
    <property type="project" value="TreeGrafter"/>
</dbReference>
<evidence type="ECO:0000256" key="1">
    <source>
        <dbReference type="ARBA" id="ARBA00004651"/>
    </source>
</evidence>
<organism evidence="9 10">
    <name type="scientific">Nocardioides zeae</name>
    <dbReference type="NCBI Taxonomy" id="1457234"/>
    <lineage>
        <taxon>Bacteria</taxon>
        <taxon>Bacillati</taxon>
        <taxon>Actinomycetota</taxon>
        <taxon>Actinomycetes</taxon>
        <taxon>Propionibacteriales</taxon>
        <taxon>Nocardioidaceae</taxon>
        <taxon>Nocardioides</taxon>
    </lineage>
</organism>
<dbReference type="Pfam" id="PF00528">
    <property type="entry name" value="BPD_transp_1"/>
    <property type="match status" value="1"/>
</dbReference>
<evidence type="ECO:0000256" key="7">
    <source>
        <dbReference type="RuleBase" id="RU363032"/>
    </source>
</evidence>
<dbReference type="SUPFAM" id="SSF161098">
    <property type="entry name" value="MetI-like"/>
    <property type="match status" value="1"/>
</dbReference>
<keyword evidence="10" id="KW-1185">Reference proteome</keyword>
<keyword evidence="3" id="KW-1003">Cell membrane</keyword>
<feature type="transmembrane region" description="Helical" evidence="7">
    <location>
        <begin position="56"/>
        <end position="79"/>
    </location>
</feature>
<comment type="subcellular location">
    <subcellularLocation>
        <location evidence="1 7">Cell membrane</location>
        <topology evidence="1 7">Multi-pass membrane protein</topology>
    </subcellularLocation>
</comment>
<dbReference type="InterPro" id="IPR000515">
    <property type="entry name" value="MetI-like"/>
</dbReference>
<evidence type="ECO:0000256" key="3">
    <source>
        <dbReference type="ARBA" id="ARBA00022475"/>
    </source>
</evidence>
<dbReference type="EMBL" id="JAAGXA010000005">
    <property type="protein sequence ID" value="NEN78425.1"/>
    <property type="molecule type" value="Genomic_DNA"/>
</dbReference>
<evidence type="ECO:0000259" key="8">
    <source>
        <dbReference type="PROSITE" id="PS50928"/>
    </source>
</evidence>
<comment type="caution">
    <text evidence="9">The sequence shown here is derived from an EMBL/GenBank/DDBJ whole genome shotgun (WGS) entry which is preliminary data.</text>
</comment>
<dbReference type="PANTHER" id="PTHR30450:SF14">
    <property type="entry name" value="TRANSPORTER, PERMEASE PROTEIN, PUTATIVE-RELATED"/>
    <property type="match status" value="1"/>
</dbReference>
<evidence type="ECO:0000256" key="5">
    <source>
        <dbReference type="ARBA" id="ARBA00022989"/>
    </source>
</evidence>
<dbReference type="Gene3D" id="1.10.3720.10">
    <property type="entry name" value="MetI-like"/>
    <property type="match status" value="1"/>
</dbReference>
<evidence type="ECO:0000256" key="6">
    <source>
        <dbReference type="ARBA" id="ARBA00023136"/>
    </source>
</evidence>
<name>A0A6P0HLC1_9ACTN</name>
<reference evidence="9 10" key="1">
    <citation type="journal article" date="2014" name="Int. J. Syst. Evol. Microbiol.">
        <title>Nocardioides zeae sp. nov., isolated from the stem of Zea mays.</title>
        <authorList>
            <person name="Glaeser S.P."/>
            <person name="McInroy J.A."/>
            <person name="Busse H.J."/>
            <person name="Kampfer P."/>
        </authorList>
    </citation>
    <scope>NUCLEOTIDE SEQUENCE [LARGE SCALE GENOMIC DNA]</scope>
    <source>
        <strain evidence="9 10">JCM 30728</strain>
    </source>
</reference>
<dbReference type="AlphaFoldDB" id="A0A6P0HLC1"/>
<keyword evidence="6 7" id="KW-0472">Membrane</keyword>
<feature type="transmembrane region" description="Helical" evidence="7">
    <location>
        <begin position="20"/>
        <end position="44"/>
    </location>
</feature>
<dbReference type="RefSeq" id="WP_163771965.1">
    <property type="nucleotide sequence ID" value="NZ_JAAGXA010000005.1"/>
</dbReference>
<keyword evidence="5 7" id="KW-1133">Transmembrane helix</keyword>
<gene>
    <name evidence="9" type="ORF">G3T38_09045</name>
</gene>
<proteinExistence type="inferred from homology"/>
<dbReference type="GO" id="GO:0005886">
    <property type="term" value="C:plasma membrane"/>
    <property type="evidence" value="ECO:0007669"/>
    <property type="project" value="UniProtKB-SubCell"/>
</dbReference>
<evidence type="ECO:0000256" key="4">
    <source>
        <dbReference type="ARBA" id="ARBA00022692"/>
    </source>
</evidence>
<dbReference type="PANTHER" id="PTHR30450">
    <property type="entry name" value="ABC TRANSPORTER PERMEASE"/>
    <property type="match status" value="1"/>
</dbReference>
<feature type="domain" description="ABC transmembrane type-1" evidence="8">
    <location>
        <begin position="17"/>
        <end position="210"/>
    </location>
</feature>
<dbReference type="PROSITE" id="PS50928">
    <property type="entry name" value="ABC_TM1"/>
    <property type="match status" value="1"/>
</dbReference>
<feature type="transmembrane region" description="Helical" evidence="7">
    <location>
        <begin position="85"/>
        <end position="108"/>
    </location>
</feature>
<comment type="similarity">
    <text evidence="7">Belongs to the binding-protein-dependent transport system permease family.</text>
</comment>
<feature type="transmembrane region" description="Helical" evidence="7">
    <location>
        <begin position="151"/>
        <end position="171"/>
    </location>
</feature>
<evidence type="ECO:0000313" key="10">
    <source>
        <dbReference type="Proteomes" id="UP000468687"/>
    </source>
</evidence>
<evidence type="ECO:0000313" key="9">
    <source>
        <dbReference type="EMBL" id="NEN78425.1"/>
    </source>
</evidence>
<dbReference type="InterPro" id="IPR051322">
    <property type="entry name" value="AA_ABC_Transporter_Permease"/>
</dbReference>
<keyword evidence="2 7" id="KW-0813">Transport</keyword>